<dbReference type="EMBL" id="CM023482">
    <property type="protein sequence ID" value="KAH6939371.1"/>
    <property type="molecule type" value="Genomic_DNA"/>
</dbReference>
<comment type="caution">
    <text evidence="1">The sequence shown here is derived from an EMBL/GenBank/DDBJ whole genome shotgun (WGS) entry which is preliminary data.</text>
</comment>
<sequence length="63" mass="6932">MRVAVSVWTRVAHQAQEAAIALALINPKCATVLSDSRTVVRNYTRGRVCVAAMWVLHAVNLSR</sequence>
<evidence type="ECO:0000313" key="2">
    <source>
        <dbReference type="Proteomes" id="UP000821845"/>
    </source>
</evidence>
<dbReference type="Proteomes" id="UP000821845">
    <property type="component" value="Chromosome 2"/>
</dbReference>
<evidence type="ECO:0000313" key="1">
    <source>
        <dbReference type="EMBL" id="KAH6939371.1"/>
    </source>
</evidence>
<organism evidence="1 2">
    <name type="scientific">Hyalomma asiaticum</name>
    <name type="common">Tick</name>
    <dbReference type="NCBI Taxonomy" id="266040"/>
    <lineage>
        <taxon>Eukaryota</taxon>
        <taxon>Metazoa</taxon>
        <taxon>Ecdysozoa</taxon>
        <taxon>Arthropoda</taxon>
        <taxon>Chelicerata</taxon>
        <taxon>Arachnida</taxon>
        <taxon>Acari</taxon>
        <taxon>Parasitiformes</taxon>
        <taxon>Ixodida</taxon>
        <taxon>Ixodoidea</taxon>
        <taxon>Ixodidae</taxon>
        <taxon>Hyalomminae</taxon>
        <taxon>Hyalomma</taxon>
    </lineage>
</organism>
<proteinExistence type="predicted"/>
<gene>
    <name evidence="1" type="ORF">HPB50_017731</name>
</gene>
<reference evidence="1" key="1">
    <citation type="submission" date="2020-05" db="EMBL/GenBank/DDBJ databases">
        <title>Large-scale comparative analyses of tick genomes elucidate their genetic diversity and vector capacities.</title>
        <authorList>
            <person name="Jia N."/>
            <person name="Wang J."/>
            <person name="Shi W."/>
            <person name="Du L."/>
            <person name="Sun Y."/>
            <person name="Zhan W."/>
            <person name="Jiang J."/>
            <person name="Wang Q."/>
            <person name="Zhang B."/>
            <person name="Ji P."/>
            <person name="Sakyi L.B."/>
            <person name="Cui X."/>
            <person name="Yuan T."/>
            <person name="Jiang B."/>
            <person name="Yang W."/>
            <person name="Lam T.T.-Y."/>
            <person name="Chang Q."/>
            <person name="Ding S."/>
            <person name="Wang X."/>
            <person name="Zhu J."/>
            <person name="Ruan X."/>
            <person name="Zhao L."/>
            <person name="Wei J."/>
            <person name="Que T."/>
            <person name="Du C."/>
            <person name="Cheng J."/>
            <person name="Dai P."/>
            <person name="Han X."/>
            <person name="Huang E."/>
            <person name="Gao Y."/>
            <person name="Liu J."/>
            <person name="Shao H."/>
            <person name="Ye R."/>
            <person name="Li L."/>
            <person name="Wei W."/>
            <person name="Wang X."/>
            <person name="Wang C."/>
            <person name="Yang T."/>
            <person name="Huo Q."/>
            <person name="Li W."/>
            <person name="Guo W."/>
            <person name="Chen H."/>
            <person name="Zhou L."/>
            <person name="Ni X."/>
            <person name="Tian J."/>
            <person name="Zhou Y."/>
            <person name="Sheng Y."/>
            <person name="Liu T."/>
            <person name="Pan Y."/>
            <person name="Xia L."/>
            <person name="Li J."/>
            <person name="Zhao F."/>
            <person name="Cao W."/>
        </authorList>
    </citation>
    <scope>NUCLEOTIDE SEQUENCE</scope>
    <source>
        <strain evidence="1">Hyas-2018</strain>
    </source>
</reference>
<keyword evidence="2" id="KW-1185">Reference proteome</keyword>
<protein>
    <submittedName>
        <fullName evidence="1">Uncharacterized protein</fullName>
    </submittedName>
</protein>
<accession>A0ACB7SZF4</accession>
<name>A0ACB7SZF4_HYAAI</name>